<accession>A0A9Q4B0H4</accession>
<feature type="transmembrane region" description="Helical" evidence="7">
    <location>
        <begin position="79"/>
        <end position="101"/>
    </location>
</feature>
<keyword evidence="3 7" id="KW-0812">Transmembrane</keyword>
<comment type="caution">
    <text evidence="9">The sequence shown here is derived from an EMBL/GenBank/DDBJ whole genome shotgun (WGS) entry which is preliminary data.</text>
</comment>
<keyword evidence="9" id="KW-0969">Cilium</keyword>
<evidence type="ECO:0000313" key="9">
    <source>
        <dbReference type="EMBL" id="MCR6096054.1"/>
    </source>
</evidence>
<evidence type="ECO:0000256" key="5">
    <source>
        <dbReference type="ARBA" id="ARBA00023136"/>
    </source>
</evidence>
<dbReference type="Pfam" id="PF04347">
    <property type="entry name" value="FliO"/>
    <property type="match status" value="1"/>
</dbReference>
<dbReference type="GO" id="GO:0016020">
    <property type="term" value="C:membrane"/>
    <property type="evidence" value="ECO:0007669"/>
    <property type="project" value="InterPro"/>
</dbReference>
<feature type="compositionally biased region" description="Acidic residues" evidence="6">
    <location>
        <begin position="43"/>
        <end position="70"/>
    </location>
</feature>
<dbReference type="GO" id="GO:0044781">
    <property type="term" value="P:bacterial-type flagellum organization"/>
    <property type="evidence" value="ECO:0007669"/>
    <property type="project" value="InterPro"/>
</dbReference>
<dbReference type="InterPro" id="IPR022781">
    <property type="entry name" value="Flagellar_biosynth_FliO"/>
</dbReference>
<keyword evidence="2" id="KW-1003">Cell membrane</keyword>
<dbReference type="EMBL" id="JABXYM010000001">
    <property type="protein sequence ID" value="MCR6096054.1"/>
    <property type="molecule type" value="Genomic_DNA"/>
</dbReference>
<evidence type="ECO:0000256" key="2">
    <source>
        <dbReference type="ARBA" id="ARBA00022475"/>
    </source>
</evidence>
<keyword evidence="9" id="KW-0282">Flagellum</keyword>
<name>A0A9Q4B0H4_SALAG</name>
<evidence type="ECO:0000256" key="3">
    <source>
        <dbReference type="ARBA" id="ARBA00022692"/>
    </source>
</evidence>
<evidence type="ECO:0000256" key="1">
    <source>
        <dbReference type="ARBA" id="ARBA00004236"/>
    </source>
</evidence>
<sequence length="229" mass="25509">MRKLLVMLIVILFFPSVTYGEEANDFGEGDRNVNELLNNTVEENNDLDDEGETEELPLTEDTNEEEDESDVLGAASPNLFTILLQMVLALGAVLFCIYALLKFINKRAKSYNNHATLQTIGGTGVGSNKSVQLVKAGDRLLIVGVGDTVTLLKEIDDPAEVDNLLQKHQTSQDLFDQPVSKIQGWLKNKKEARSQNTSEAAFHNLLDKEMSDVKKSQTKFYSAIEEKDR</sequence>
<gene>
    <name evidence="9" type="ORF">HXA33_05795</name>
</gene>
<feature type="signal peptide" evidence="8">
    <location>
        <begin position="1"/>
        <end position="19"/>
    </location>
</feature>
<feature type="region of interest" description="Disordered" evidence="6">
    <location>
        <begin position="42"/>
        <end position="70"/>
    </location>
</feature>
<keyword evidence="5 7" id="KW-0472">Membrane</keyword>
<keyword evidence="9" id="KW-0966">Cell projection</keyword>
<reference evidence="9" key="1">
    <citation type="submission" date="2020-06" db="EMBL/GenBank/DDBJ databases">
        <title>Insight into the genomes of haloalkaliphilic bacilli from Kenyan soda lakes.</title>
        <authorList>
            <person name="Mwirichia R."/>
            <person name="Villamizar G.C."/>
            <person name="Poehlein A."/>
            <person name="Mugweru J."/>
            <person name="Kipnyargis A."/>
            <person name="Kiplimo D."/>
            <person name="Orwa P."/>
            <person name="Daniel R."/>
        </authorList>
    </citation>
    <scope>NUCLEOTIDE SEQUENCE</scope>
    <source>
        <strain evidence="9">B1096_S55</strain>
    </source>
</reference>
<dbReference type="Proteomes" id="UP001057753">
    <property type="component" value="Unassembled WGS sequence"/>
</dbReference>
<keyword evidence="4 7" id="KW-1133">Transmembrane helix</keyword>
<evidence type="ECO:0000256" key="4">
    <source>
        <dbReference type="ARBA" id="ARBA00022989"/>
    </source>
</evidence>
<organism evidence="9 10">
    <name type="scientific">Salipaludibacillus agaradhaerens</name>
    <name type="common">Bacillus agaradhaerens</name>
    <dbReference type="NCBI Taxonomy" id="76935"/>
    <lineage>
        <taxon>Bacteria</taxon>
        <taxon>Bacillati</taxon>
        <taxon>Bacillota</taxon>
        <taxon>Bacilli</taxon>
        <taxon>Bacillales</taxon>
        <taxon>Bacillaceae</taxon>
    </lineage>
</organism>
<evidence type="ECO:0000256" key="6">
    <source>
        <dbReference type="SAM" id="MobiDB-lite"/>
    </source>
</evidence>
<dbReference type="AlphaFoldDB" id="A0A9Q4B0H4"/>
<evidence type="ECO:0000256" key="7">
    <source>
        <dbReference type="SAM" id="Phobius"/>
    </source>
</evidence>
<keyword evidence="10" id="KW-1185">Reference proteome</keyword>
<evidence type="ECO:0000313" key="10">
    <source>
        <dbReference type="Proteomes" id="UP001057753"/>
    </source>
</evidence>
<proteinExistence type="predicted"/>
<evidence type="ECO:0000256" key="8">
    <source>
        <dbReference type="SAM" id="SignalP"/>
    </source>
</evidence>
<protein>
    <submittedName>
        <fullName evidence="9">Flagellar biosynthetic protein FliO</fullName>
    </submittedName>
</protein>
<feature type="chain" id="PRO_5040492857" evidence="8">
    <location>
        <begin position="20"/>
        <end position="229"/>
    </location>
</feature>
<keyword evidence="8" id="KW-0732">Signal</keyword>
<dbReference type="RefSeq" id="WP_257820770.1">
    <property type="nucleotide sequence ID" value="NZ_JABXYM010000001.1"/>
</dbReference>
<comment type="subcellular location">
    <subcellularLocation>
        <location evidence="1">Cell membrane</location>
    </subcellularLocation>
</comment>